<protein>
    <submittedName>
        <fullName evidence="1">Uncharacterized protein</fullName>
    </submittedName>
</protein>
<name>A0A0F9LJP4_9ZZZZ</name>
<dbReference type="AlphaFoldDB" id="A0A0F9LJP4"/>
<accession>A0A0F9LJP4</accession>
<comment type="caution">
    <text evidence="1">The sequence shown here is derived from an EMBL/GenBank/DDBJ whole genome shotgun (WGS) entry which is preliminary data.</text>
</comment>
<gene>
    <name evidence="1" type="ORF">LCGC14_1268590</name>
</gene>
<reference evidence="1" key="1">
    <citation type="journal article" date="2015" name="Nature">
        <title>Complex archaea that bridge the gap between prokaryotes and eukaryotes.</title>
        <authorList>
            <person name="Spang A."/>
            <person name="Saw J.H."/>
            <person name="Jorgensen S.L."/>
            <person name="Zaremba-Niedzwiedzka K."/>
            <person name="Martijn J."/>
            <person name="Lind A.E."/>
            <person name="van Eijk R."/>
            <person name="Schleper C."/>
            <person name="Guy L."/>
            <person name="Ettema T.J."/>
        </authorList>
    </citation>
    <scope>NUCLEOTIDE SEQUENCE</scope>
</reference>
<dbReference type="EMBL" id="LAZR01007097">
    <property type="protein sequence ID" value="KKM87466.1"/>
    <property type="molecule type" value="Genomic_DNA"/>
</dbReference>
<proteinExistence type="predicted"/>
<evidence type="ECO:0000313" key="1">
    <source>
        <dbReference type="EMBL" id="KKM87466.1"/>
    </source>
</evidence>
<sequence length="183" mass="18452">MPKNIRHQINYLGPNGTFADFNESSLYYAGALGQRNTGEAKDYQLVQLDSGATASASTGVVATGDLAFWKAKAPYLVTNDIAQALGPAAGSNVNKRNAVAGVFLSAITAGNFCWIQQGGRASVLAASGGTYAVGNVAIAGDTTASDITTITAGTDIGFMVVGLVAGVRAAGVAPVDLTLPGIP</sequence>
<organism evidence="1">
    <name type="scientific">marine sediment metagenome</name>
    <dbReference type="NCBI Taxonomy" id="412755"/>
    <lineage>
        <taxon>unclassified sequences</taxon>
        <taxon>metagenomes</taxon>
        <taxon>ecological metagenomes</taxon>
    </lineage>
</organism>